<dbReference type="GO" id="GO:0016757">
    <property type="term" value="F:glycosyltransferase activity"/>
    <property type="evidence" value="ECO:0007669"/>
    <property type="project" value="InterPro"/>
</dbReference>
<protein>
    <submittedName>
        <fullName evidence="3">Glycosyl transferase group 1</fullName>
    </submittedName>
</protein>
<evidence type="ECO:0000313" key="3">
    <source>
        <dbReference type="EMBL" id="SCU75415.1"/>
    </source>
</evidence>
<organism evidence="3">
    <name type="scientific">Cupriavidus necator</name>
    <name type="common">Alcaligenes eutrophus</name>
    <name type="synonym">Ralstonia eutropha</name>
    <dbReference type="NCBI Taxonomy" id="106590"/>
    <lineage>
        <taxon>Bacteria</taxon>
        <taxon>Pseudomonadati</taxon>
        <taxon>Pseudomonadota</taxon>
        <taxon>Betaproteobacteria</taxon>
        <taxon>Burkholderiales</taxon>
        <taxon>Burkholderiaceae</taxon>
        <taxon>Cupriavidus</taxon>
    </lineage>
</organism>
<accession>A0A1K0JJM6</accession>
<dbReference type="EMBL" id="FMSH01000153">
    <property type="protein sequence ID" value="SCU75415.1"/>
    <property type="molecule type" value="Genomic_DNA"/>
</dbReference>
<sequence length="378" mass="41085">MKLLLTNAHVGWAGGHTTYIRELAKAFAARHQVFVACPSTSDVYKQSREIPGVEVVAMDFPSKPKNLLHILKVRGQLRDLIRRECFDIVHVNGSPDHRMMMYAMAGLGEPKPKVVYTRHASTAVGKGFPSLLRARIATDHVIAVSHHTARAMSATPYGTCGVTTVHNGVDVTHFFPYNQAATQAVRRQLLGDANLSKLIVGTVTGFTGYKGTMDLIEAVASLPARDRAAIHILVAGEPPDAQKLARIRELDMEAAITALGVVSDVRPAIAALDVGFVLSHAVETISFACREMMAMAKPVMVTNYAGLPENIAPHVDGWIVQPRSPLQIADCLQEILNHREALREMGAAARRRSELSFDLERFVAGTESVYQRVAGGGN</sequence>
<dbReference type="Gene3D" id="3.40.50.2000">
    <property type="entry name" value="Glycogen Phosphorylase B"/>
    <property type="match status" value="2"/>
</dbReference>
<dbReference type="AlphaFoldDB" id="A0A1K0JJM6"/>
<proteinExistence type="predicted"/>
<dbReference type="Pfam" id="PF13439">
    <property type="entry name" value="Glyco_transf_4"/>
    <property type="match status" value="1"/>
</dbReference>
<dbReference type="Pfam" id="PF00534">
    <property type="entry name" value="Glycos_transf_1"/>
    <property type="match status" value="1"/>
</dbReference>
<dbReference type="InterPro" id="IPR001296">
    <property type="entry name" value="Glyco_trans_1"/>
</dbReference>
<dbReference type="PANTHER" id="PTHR12526">
    <property type="entry name" value="GLYCOSYLTRANSFERASE"/>
    <property type="match status" value="1"/>
</dbReference>
<dbReference type="CDD" id="cd03801">
    <property type="entry name" value="GT4_PimA-like"/>
    <property type="match status" value="1"/>
</dbReference>
<gene>
    <name evidence="3" type="ORF">CNECB9_2360012</name>
</gene>
<evidence type="ECO:0000259" key="1">
    <source>
        <dbReference type="Pfam" id="PF00534"/>
    </source>
</evidence>
<feature type="domain" description="Glycosyl transferase family 1" evidence="1">
    <location>
        <begin position="196"/>
        <end position="352"/>
    </location>
</feature>
<dbReference type="RefSeq" id="WP_340523865.1">
    <property type="nucleotide sequence ID" value="NZ_FMSH01000153.1"/>
</dbReference>
<dbReference type="InterPro" id="IPR028098">
    <property type="entry name" value="Glyco_trans_4-like_N"/>
</dbReference>
<evidence type="ECO:0000259" key="2">
    <source>
        <dbReference type="Pfam" id="PF13439"/>
    </source>
</evidence>
<keyword evidence="3" id="KW-0808">Transferase</keyword>
<name>A0A1K0JJM6_CUPNE</name>
<dbReference type="SUPFAM" id="SSF53756">
    <property type="entry name" value="UDP-Glycosyltransferase/glycogen phosphorylase"/>
    <property type="match status" value="1"/>
</dbReference>
<reference evidence="3" key="1">
    <citation type="submission" date="2016-09" db="EMBL/GenBank/DDBJ databases">
        <authorList>
            <person name="Capua I."/>
            <person name="De Benedictis P."/>
            <person name="Joannis T."/>
            <person name="Lombin L.H."/>
            <person name="Cattoli G."/>
        </authorList>
    </citation>
    <scope>NUCLEOTIDE SEQUENCE</scope>
    <source>
        <strain evidence="3">B9</strain>
    </source>
</reference>
<feature type="domain" description="Glycosyltransferase subfamily 4-like N-terminal" evidence="2">
    <location>
        <begin position="14"/>
        <end position="172"/>
    </location>
</feature>